<name>A0AB72UJ64_9PROT</name>
<geneLocation type="plasmid" evidence="3"/>
<keyword evidence="2" id="KW-0614">Plasmid</keyword>
<keyword evidence="1" id="KW-0812">Transmembrane</keyword>
<dbReference type="GeneID" id="31929900"/>
<gene>
    <name evidence="2" type="ORF">TH3_21298</name>
</gene>
<dbReference type="AlphaFoldDB" id="A0AB72UJ64"/>
<evidence type="ECO:0000313" key="2">
    <source>
        <dbReference type="EMBL" id="AJD54332.1"/>
    </source>
</evidence>
<dbReference type="EMBL" id="CP004389">
    <property type="protein sequence ID" value="AJD54332.1"/>
    <property type="molecule type" value="Genomic_DNA"/>
</dbReference>
<accession>A0AB72UJ64</accession>
<reference evidence="2 3" key="1">
    <citation type="journal article" date="2012" name="J. Bacteriol.">
        <title>Genome sequence of Thalassospira xiamenensis type strain M-5.</title>
        <authorList>
            <person name="Lai Q."/>
            <person name="Shao Z."/>
        </authorList>
    </citation>
    <scope>NUCLEOTIDE SEQUENCE [LARGE SCALE GENOMIC DNA]</scope>
    <source>
        <strain evidence="2 3">M-5</strain>
    </source>
</reference>
<organism evidence="2 3">
    <name type="scientific">Thalassospira xiamenensis M-5 = DSM 17429</name>
    <dbReference type="NCBI Taxonomy" id="1123366"/>
    <lineage>
        <taxon>Bacteria</taxon>
        <taxon>Pseudomonadati</taxon>
        <taxon>Pseudomonadota</taxon>
        <taxon>Alphaproteobacteria</taxon>
        <taxon>Rhodospirillales</taxon>
        <taxon>Thalassospiraceae</taxon>
        <taxon>Thalassospira</taxon>
    </lineage>
</organism>
<feature type="transmembrane region" description="Helical" evidence="1">
    <location>
        <begin position="37"/>
        <end position="59"/>
    </location>
</feature>
<protein>
    <submittedName>
        <fullName evidence="2">Uncharacterized protein</fullName>
    </submittedName>
</protein>
<feature type="transmembrane region" description="Helical" evidence="1">
    <location>
        <begin position="6"/>
        <end position="30"/>
    </location>
</feature>
<keyword evidence="1" id="KW-0472">Membrane</keyword>
<sequence>MQRFNLSAWVAPCSVAIIFVVGLSGIYFTALDLINGVYLTALATFVTALGATIGAASFLIGRWRLQGAIVTVLSCGLSIGALFFEHPFTDREIKAIRAERIGYLTQIAMGSSIGGEYPTFETQSRAHSIIQKNTCNPLMLRGSVNLLCLILQAIYLEPVYALVARWFQDDQSQSTIDSCVEAFNDLIEGQPALLPDGLLK</sequence>
<dbReference type="Proteomes" id="UP000007127">
    <property type="component" value="Plasmid"/>
</dbReference>
<keyword evidence="1" id="KW-1133">Transmembrane helix</keyword>
<dbReference type="KEGG" id="txi:TH3_21298"/>
<evidence type="ECO:0000313" key="3">
    <source>
        <dbReference type="Proteomes" id="UP000007127"/>
    </source>
</evidence>
<evidence type="ECO:0000256" key="1">
    <source>
        <dbReference type="SAM" id="Phobius"/>
    </source>
</evidence>
<dbReference type="RefSeq" id="WP_007091756.1">
    <property type="nucleotide sequence ID" value="NZ_CP004389.1"/>
</dbReference>
<proteinExistence type="predicted"/>